<protein>
    <submittedName>
        <fullName evidence="2">Uncharacterized protein</fullName>
    </submittedName>
</protein>
<dbReference type="Proteomes" id="UP000215559">
    <property type="component" value="Unassembled WGS sequence"/>
</dbReference>
<reference evidence="2 3" key="1">
    <citation type="submission" date="2017-07" db="EMBL/GenBank/DDBJ databases">
        <title>Recovery of genomes from metagenomes via a dereplication, aggregation, and scoring strategy.</title>
        <authorList>
            <person name="Sieber C.M."/>
            <person name="Probst A.J."/>
            <person name="Sharrar A."/>
            <person name="Thomas B.C."/>
            <person name="Hess M."/>
            <person name="Tringe S.G."/>
            <person name="Banfield J.F."/>
        </authorList>
    </citation>
    <scope>NUCLEOTIDE SEQUENCE [LARGE SCALE GENOMIC DNA]</scope>
    <source>
        <strain evidence="2">JGI_Cruoil_03_51_56</strain>
    </source>
</reference>
<gene>
    <name evidence="2" type="ORF">CH330_01420</name>
</gene>
<dbReference type="EMBL" id="NOZP01000031">
    <property type="protein sequence ID" value="OYD16956.1"/>
    <property type="molecule type" value="Genomic_DNA"/>
</dbReference>
<comment type="caution">
    <text evidence="2">The sequence shown here is derived from an EMBL/GenBank/DDBJ whole genome shotgun (WGS) entry which is preliminary data.</text>
</comment>
<dbReference type="AlphaFoldDB" id="A0A235BXM4"/>
<keyword evidence="1" id="KW-0472">Membrane</keyword>
<keyword evidence="1" id="KW-1133">Transmembrane helix</keyword>
<evidence type="ECO:0000313" key="3">
    <source>
        <dbReference type="Proteomes" id="UP000215559"/>
    </source>
</evidence>
<keyword evidence="1" id="KW-0812">Transmembrane</keyword>
<feature type="transmembrane region" description="Helical" evidence="1">
    <location>
        <begin position="93"/>
        <end position="116"/>
    </location>
</feature>
<organism evidence="2 3">
    <name type="scientific">candidate division WOR-3 bacterium JGI_Cruoil_03_51_56</name>
    <dbReference type="NCBI Taxonomy" id="1973747"/>
    <lineage>
        <taxon>Bacteria</taxon>
        <taxon>Bacteria division WOR-3</taxon>
    </lineage>
</organism>
<proteinExistence type="predicted"/>
<sequence>MVQYGLRVAGQAQPKTGILQVGKTYEVHVQTTTIRDPEDVAAFVLNRFKNEYPELQINWIQVGTQTINFQFTMVSRGELGLTPRPISLTAATIIVWLPTILTLIGLVAIVISLYSIIQAVPWYIWGTLIFGVVILIWGPSLIQNSYKI</sequence>
<accession>A0A235BXM4</accession>
<feature type="transmembrane region" description="Helical" evidence="1">
    <location>
        <begin position="122"/>
        <end position="142"/>
    </location>
</feature>
<evidence type="ECO:0000313" key="2">
    <source>
        <dbReference type="EMBL" id="OYD16956.1"/>
    </source>
</evidence>
<name>A0A235BXM4_UNCW3</name>
<evidence type="ECO:0000256" key="1">
    <source>
        <dbReference type="SAM" id="Phobius"/>
    </source>
</evidence>